<dbReference type="Pfam" id="PF20283">
    <property type="entry name" value="CTD7"/>
    <property type="match status" value="1"/>
</dbReference>
<dbReference type="EMBL" id="ADLO01000059">
    <property type="protein sequence ID" value="KGF55304.1"/>
    <property type="molecule type" value="Genomic_DNA"/>
</dbReference>
<dbReference type="HOGENOM" id="CLU_059732_0_0_9"/>
<comment type="caution">
    <text evidence="2">The sequence shown here is derived from an EMBL/GenBank/DDBJ whole genome shotgun (WGS) entry which is preliminary data.</text>
</comment>
<evidence type="ECO:0000313" key="2">
    <source>
        <dbReference type="EMBL" id="KGF55304.1"/>
    </source>
</evidence>
<dbReference type="eggNOG" id="ENOG5031ZZQ">
    <property type="taxonomic scope" value="Bacteria"/>
</dbReference>
<name>A0A096DCW2_FLAPL</name>
<dbReference type="AlphaFoldDB" id="A0A096DCW2"/>
<keyword evidence="3" id="KW-1185">Reference proteome</keyword>
<evidence type="ECO:0000259" key="1">
    <source>
        <dbReference type="Pfam" id="PF20283"/>
    </source>
</evidence>
<accession>A0A096DCW2</accession>
<gene>
    <name evidence="2" type="ORF">HMPREF9460_02039</name>
</gene>
<feature type="domain" description="ABC-three component systems C-terminal" evidence="1">
    <location>
        <begin position="270"/>
        <end position="394"/>
    </location>
</feature>
<proteinExistence type="predicted"/>
<dbReference type="RefSeq" id="WP_009258129.1">
    <property type="nucleotide sequence ID" value="NZ_KN174163.1"/>
</dbReference>
<evidence type="ECO:0000313" key="3">
    <source>
        <dbReference type="Proteomes" id="UP000029585"/>
    </source>
</evidence>
<dbReference type="PATRIC" id="fig|742738.3.peg.2092"/>
<dbReference type="Proteomes" id="UP000029585">
    <property type="component" value="Unassembled WGS sequence"/>
</dbReference>
<protein>
    <recommendedName>
        <fullName evidence="1">ABC-three component systems C-terminal domain-containing protein</fullName>
    </recommendedName>
</protein>
<sequence>MSDNTHVPDKLEGYMLQVRHALYELICLDERVVSVEAYDDVAVEKEGLLIAEQTKSVLSNNNPVTDRAEVFWKTIYNWCNYFTQGQYPPKVVLKYIVVSSHSIKAGTIPKLFAEAKTETEATEALESARIILFGDTQSKEKPRPISQTIEPYIEYCFAPKNKETVIKVISLMEIDIHEDTYDQELFNKFKMQSIPLEYATELFESMLGWVSDQVHQQTKQNKPAYISSKDYKTALDSQIRSRDQKIILSAVSVQPEASQTTAEVERHDTYIKQLELIDVDESDIFEAASDFLRTRSEKTAWAKKGLINGGSFTDYYDSLKRLWKNQKLLSSVVVNGDIERGKYLYAQCLSYAISHRLLGRDVPSFFGSGSLQALANEPSDRPTIGWHPRYIELLKGDDKGDK</sequence>
<organism evidence="2 3">
    <name type="scientific">Flavonifractor plautii 1_3_50AFAA</name>
    <dbReference type="NCBI Taxonomy" id="742738"/>
    <lineage>
        <taxon>Bacteria</taxon>
        <taxon>Bacillati</taxon>
        <taxon>Bacillota</taxon>
        <taxon>Clostridia</taxon>
        <taxon>Eubacteriales</taxon>
        <taxon>Oscillospiraceae</taxon>
        <taxon>Flavonifractor</taxon>
    </lineage>
</organism>
<dbReference type="InterPro" id="IPR046913">
    <property type="entry name" value="ABC-3C_CTD7"/>
</dbReference>
<reference evidence="2 3" key="1">
    <citation type="submission" date="2011-08" db="EMBL/GenBank/DDBJ databases">
        <title>The Genome Sequence of Clostridium orbiscindens 1_3_50AFAA.</title>
        <authorList>
            <consortium name="The Broad Institute Genome Sequencing Platform"/>
            <person name="Earl A."/>
            <person name="Ward D."/>
            <person name="Feldgarden M."/>
            <person name="Gevers D."/>
            <person name="Daigneault M."/>
            <person name="Strauss J."/>
            <person name="Allen-Vercoe E."/>
            <person name="Young S.K."/>
            <person name="Zeng Q."/>
            <person name="Gargeya S."/>
            <person name="Fitzgerald M."/>
            <person name="Haas B."/>
            <person name="Abouelleil A."/>
            <person name="Alvarado L."/>
            <person name="Arachchi H.M."/>
            <person name="Berlin A."/>
            <person name="Brown A."/>
            <person name="Chapman S.B."/>
            <person name="Chen Z."/>
            <person name="Dunbar C."/>
            <person name="Freedman E."/>
            <person name="Gearin G."/>
            <person name="Gellesch M."/>
            <person name="Goldberg J."/>
            <person name="Griggs A."/>
            <person name="Gujja S."/>
            <person name="Heiman D."/>
            <person name="Howarth C."/>
            <person name="Larson L."/>
            <person name="Lui A."/>
            <person name="MacDonald P.J.P."/>
            <person name="Montmayeur A."/>
            <person name="Murphy C."/>
            <person name="Neiman D."/>
            <person name="Pearson M."/>
            <person name="Priest M."/>
            <person name="Roberts A."/>
            <person name="Saif S."/>
            <person name="Shea T."/>
            <person name="Shenoy N."/>
            <person name="Sisk P."/>
            <person name="Stolte C."/>
            <person name="Sykes S."/>
            <person name="Wortman J."/>
            <person name="Nusbaum C."/>
            <person name="Birren B."/>
        </authorList>
    </citation>
    <scope>NUCLEOTIDE SEQUENCE [LARGE SCALE GENOMIC DNA]</scope>
    <source>
        <strain evidence="2 3">1_3_50AFAA</strain>
    </source>
</reference>